<protein>
    <submittedName>
        <fullName evidence="1">Uncharacterized protein</fullName>
    </submittedName>
</protein>
<keyword evidence="2" id="KW-1185">Reference proteome</keyword>
<organism evidence="1 2">
    <name type="scientific">Sorghum bicolor</name>
    <name type="common">Sorghum</name>
    <name type="synonym">Sorghum vulgare</name>
    <dbReference type="NCBI Taxonomy" id="4558"/>
    <lineage>
        <taxon>Eukaryota</taxon>
        <taxon>Viridiplantae</taxon>
        <taxon>Streptophyta</taxon>
        <taxon>Embryophyta</taxon>
        <taxon>Tracheophyta</taxon>
        <taxon>Spermatophyta</taxon>
        <taxon>Magnoliopsida</taxon>
        <taxon>Liliopsida</taxon>
        <taxon>Poales</taxon>
        <taxon>Poaceae</taxon>
        <taxon>PACMAD clade</taxon>
        <taxon>Panicoideae</taxon>
        <taxon>Andropogonodae</taxon>
        <taxon>Andropogoneae</taxon>
        <taxon>Sorghinae</taxon>
        <taxon>Sorghum</taxon>
    </lineage>
</organism>
<reference evidence="2" key="2">
    <citation type="journal article" date="2018" name="Plant J.">
        <title>The Sorghum bicolor reference genome: improved assembly, gene annotations, a transcriptome atlas, and signatures of genome organization.</title>
        <authorList>
            <person name="McCormick R.F."/>
            <person name="Truong S.K."/>
            <person name="Sreedasyam A."/>
            <person name="Jenkins J."/>
            <person name="Shu S."/>
            <person name="Sims D."/>
            <person name="Kennedy M."/>
            <person name="Amirebrahimi M."/>
            <person name="Weers B.D."/>
            <person name="McKinley B."/>
            <person name="Mattison A."/>
            <person name="Morishige D.T."/>
            <person name="Grimwood J."/>
            <person name="Schmutz J."/>
            <person name="Mullet J.E."/>
        </authorList>
    </citation>
    <scope>NUCLEOTIDE SEQUENCE [LARGE SCALE GENOMIC DNA]</scope>
    <source>
        <strain evidence="2">cv. BTx623</strain>
    </source>
</reference>
<dbReference type="Gramene" id="OQU76548">
    <property type="protein sequence ID" value="OQU76548"/>
    <property type="gene ID" value="SORBI_3010G163666"/>
</dbReference>
<reference evidence="1 2" key="1">
    <citation type="journal article" date="2009" name="Nature">
        <title>The Sorghum bicolor genome and the diversification of grasses.</title>
        <authorList>
            <person name="Paterson A.H."/>
            <person name="Bowers J.E."/>
            <person name="Bruggmann R."/>
            <person name="Dubchak I."/>
            <person name="Grimwood J."/>
            <person name="Gundlach H."/>
            <person name="Haberer G."/>
            <person name="Hellsten U."/>
            <person name="Mitros T."/>
            <person name="Poliakov A."/>
            <person name="Schmutz J."/>
            <person name="Spannagl M."/>
            <person name="Tang H."/>
            <person name="Wang X."/>
            <person name="Wicker T."/>
            <person name="Bharti A.K."/>
            <person name="Chapman J."/>
            <person name="Feltus F.A."/>
            <person name="Gowik U."/>
            <person name="Grigoriev I.V."/>
            <person name="Lyons E."/>
            <person name="Maher C.A."/>
            <person name="Martis M."/>
            <person name="Narechania A."/>
            <person name="Otillar R.P."/>
            <person name="Penning B.W."/>
            <person name="Salamov A.A."/>
            <person name="Wang Y."/>
            <person name="Zhang L."/>
            <person name="Carpita N.C."/>
            <person name="Freeling M."/>
            <person name="Gingle A.R."/>
            <person name="Hash C.T."/>
            <person name="Keller B."/>
            <person name="Klein P."/>
            <person name="Kresovich S."/>
            <person name="McCann M.C."/>
            <person name="Ming R."/>
            <person name="Peterson D.G."/>
            <person name="Mehboob-ur-Rahman"/>
            <person name="Ware D."/>
            <person name="Westhoff P."/>
            <person name="Mayer K.F."/>
            <person name="Messing J."/>
            <person name="Rokhsar D.S."/>
        </authorList>
    </citation>
    <scope>NUCLEOTIDE SEQUENCE [LARGE SCALE GENOMIC DNA]</scope>
    <source>
        <strain evidence="2">cv. BTx623</strain>
    </source>
</reference>
<evidence type="ECO:0000313" key="2">
    <source>
        <dbReference type="Proteomes" id="UP000000768"/>
    </source>
</evidence>
<dbReference type="Proteomes" id="UP000000768">
    <property type="component" value="Chromosome 10"/>
</dbReference>
<dbReference type="AlphaFoldDB" id="A0A1W0VTD5"/>
<evidence type="ECO:0000313" key="1">
    <source>
        <dbReference type="EMBL" id="OQU76548.1"/>
    </source>
</evidence>
<sequence length="69" mass="8112">MQPCKKLTRASDKPMSSPPFNIPLIISNRKFFFLTERNSSTHSCVIMANFYAYKYQISSMYFVWIPHLS</sequence>
<dbReference type="EMBL" id="CM000769">
    <property type="protein sequence ID" value="OQU76548.1"/>
    <property type="molecule type" value="Genomic_DNA"/>
</dbReference>
<dbReference type="InParanoid" id="A0A1W0VTD5"/>
<name>A0A1W0VTD5_SORBI</name>
<proteinExistence type="predicted"/>
<accession>A0A1W0VTD5</accession>
<gene>
    <name evidence="1" type="ORF">SORBI_3010G163666</name>
</gene>